<dbReference type="Proteomes" id="UP001519064">
    <property type="component" value="Unassembled WGS sequence"/>
</dbReference>
<keyword evidence="14" id="KW-1185">Reference proteome</keyword>
<keyword evidence="4 11" id="KW-0812">Transmembrane</keyword>
<keyword evidence="3 11" id="KW-0633">Potassium transport</keyword>
<dbReference type="PANTHER" id="PTHR30042">
    <property type="entry name" value="POTASSIUM-TRANSPORTING ATPASE C CHAIN"/>
    <property type="match status" value="1"/>
</dbReference>
<evidence type="ECO:0000313" key="14">
    <source>
        <dbReference type="Proteomes" id="UP001519064"/>
    </source>
</evidence>
<keyword evidence="8 11" id="KW-1133">Transmembrane helix</keyword>
<comment type="similarity">
    <text evidence="11">Belongs to the KdpC family.</text>
</comment>
<keyword evidence="1 11" id="KW-0813">Transport</keyword>
<comment type="subcellular location">
    <subcellularLocation>
        <location evidence="11">Cell membrane</location>
        <topology evidence="11">Single-pass membrane protein</topology>
    </subcellularLocation>
</comment>
<dbReference type="InterPro" id="IPR003820">
    <property type="entry name" value="KdpC"/>
</dbReference>
<evidence type="ECO:0000256" key="12">
    <source>
        <dbReference type="SAM" id="MobiDB-lite"/>
    </source>
</evidence>
<keyword evidence="6 11" id="KW-0067">ATP-binding</keyword>
<dbReference type="NCBIfam" id="NF001454">
    <property type="entry name" value="PRK00315.1"/>
    <property type="match status" value="1"/>
</dbReference>
<dbReference type="PIRSF" id="PIRSF001296">
    <property type="entry name" value="K_ATPase_KdpC"/>
    <property type="match status" value="1"/>
</dbReference>
<reference evidence="13 14" key="1">
    <citation type="submission" date="2020-11" db="EMBL/GenBank/DDBJ databases">
        <title>Streptomyces spirodelae sp. nov., isolated from duckweed.</title>
        <authorList>
            <person name="Saimee Y."/>
            <person name="Duangmal K."/>
        </authorList>
    </citation>
    <scope>NUCLEOTIDE SEQUENCE [LARGE SCALE GENOMIC DNA]</scope>
    <source>
        <strain evidence="13 14">S16-07</strain>
    </source>
</reference>
<evidence type="ECO:0000256" key="5">
    <source>
        <dbReference type="ARBA" id="ARBA00022741"/>
    </source>
</evidence>
<feature type="region of interest" description="Disordered" evidence="12">
    <location>
        <begin position="62"/>
        <end position="104"/>
    </location>
</feature>
<evidence type="ECO:0000256" key="4">
    <source>
        <dbReference type="ARBA" id="ARBA00022692"/>
    </source>
</evidence>
<keyword evidence="10 11" id="KW-0472">Membrane</keyword>
<evidence type="ECO:0000256" key="6">
    <source>
        <dbReference type="ARBA" id="ARBA00022840"/>
    </source>
</evidence>
<keyword evidence="2 11" id="KW-1003">Cell membrane</keyword>
<evidence type="ECO:0000313" key="13">
    <source>
        <dbReference type="EMBL" id="MBO8193531.1"/>
    </source>
</evidence>
<evidence type="ECO:0000256" key="1">
    <source>
        <dbReference type="ARBA" id="ARBA00022448"/>
    </source>
</evidence>
<dbReference type="HAMAP" id="MF_00276">
    <property type="entry name" value="KdpC"/>
    <property type="match status" value="1"/>
</dbReference>
<dbReference type="EMBL" id="JADKMA010000085">
    <property type="protein sequence ID" value="MBO8193531.1"/>
    <property type="molecule type" value="Genomic_DNA"/>
</dbReference>
<evidence type="ECO:0000256" key="10">
    <source>
        <dbReference type="ARBA" id="ARBA00023136"/>
    </source>
</evidence>
<evidence type="ECO:0000256" key="11">
    <source>
        <dbReference type="HAMAP-Rule" id="MF_00276"/>
    </source>
</evidence>
<comment type="function">
    <text evidence="11">Part of the high-affinity ATP-driven potassium transport (or Kdp) system, which catalyzes the hydrolysis of ATP coupled with the electrogenic transport of potassium into the cytoplasm. This subunit acts as a catalytic chaperone that increases the ATP-binding affinity of the ATP-hydrolyzing subunit KdpB by the formation of a transient KdpB/KdpC/ATP ternary complex.</text>
</comment>
<dbReference type="Pfam" id="PF02669">
    <property type="entry name" value="KdpC"/>
    <property type="match status" value="1"/>
</dbReference>
<dbReference type="PANTHER" id="PTHR30042:SF2">
    <property type="entry name" value="POTASSIUM-TRANSPORTING ATPASE KDPC SUBUNIT"/>
    <property type="match status" value="1"/>
</dbReference>
<protein>
    <recommendedName>
        <fullName evidence="11">Potassium-transporting ATPase KdpC subunit</fullName>
    </recommendedName>
    <alternativeName>
        <fullName evidence="11">ATP phosphohydrolase [potassium-transporting] C chain</fullName>
    </alternativeName>
    <alternativeName>
        <fullName evidence="11">Potassium-binding and translocating subunit C</fullName>
    </alternativeName>
    <alternativeName>
        <fullName evidence="11">Potassium-translocating ATPase C chain</fullName>
    </alternativeName>
</protein>
<gene>
    <name evidence="11 13" type="primary">kdpC</name>
    <name evidence="13" type="ORF">ITI46_17970</name>
</gene>
<evidence type="ECO:0000256" key="9">
    <source>
        <dbReference type="ARBA" id="ARBA00023065"/>
    </source>
</evidence>
<evidence type="ECO:0000256" key="8">
    <source>
        <dbReference type="ARBA" id="ARBA00022989"/>
    </source>
</evidence>
<evidence type="ECO:0000256" key="2">
    <source>
        <dbReference type="ARBA" id="ARBA00022475"/>
    </source>
</evidence>
<accession>A0ABS3XDY4</accession>
<name>A0ABS3XDY4_9ACTN</name>
<feature type="compositionally biased region" description="Polar residues" evidence="12">
    <location>
        <begin position="84"/>
        <end position="100"/>
    </location>
</feature>
<proteinExistence type="inferred from homology"/>
<keyword evidence="9 11" id="KW-0406">Ion transport</keyword>
<comment type="caution">
    <text evidence="13">The sequence shown here is derived from an EMBL/GenBank/DDBJ whole genome shotgun (WGS) entry which is preliminary data.</text>
</comment>
<keyword evidence="7 11" id="KW-0630">Potassium</keyword>
<dbReference type="RefSeq" id="WP_209240642.1">
    <property type="nucleotide sequence ID" value="NZ_JADKMA010000085.1"/>
</dbReference>
<dbReference type="NCBIfam" id="TIGR00681">
    <property type="entry name" value="kdpC"/>
    <property type="match status" value="1"/>
</dbReference>
<keyword evidence="5 11" id="KW-0547">Nucleotide-binding</keyword>
<comment type="subunit">
    <text evidence="11">The system is composed of three essential subunits: KdpA, KdpB and KdpC.</text>
</comment>
<sequence>MNTSVRNTTRLLWGALRALLVLTVVTGILYPLAVTGIAQAAFHHKANGSAVKADGRDVGSKLIGQSWDVPGTERPDPKWFQPRPSHSSYDPLSTGSSQLGASDRKLEKAVREAKEQVAAFNDVPVSKVPADAVTGSASAVDPDISPAYARIQTARVARENHLSRAQVRKLVDQHTEGRDLGFLGESRVNVLELNLALRTVVKH</sequence>
<evidence type="ECO:0000256" key="3">
    <source>
        <dbReference type="ARBA" id="ARBA00022538"/>
    </source>
</evidence>
<organism evidence="13 14">
    <name type="scientific">Streptomyces oryzae</name>
    <dbReference type="NCBI Taxonomy" id="1434886"/>
    <lineage>
        <taxon>Bacteria</taxon>
        <taxon>Bacillati</taxon>
        <taxon>Actinomycetota</taxon>
        <taxon>Actinomycetes</taxon>
        <taxon>Kitasatosporales</taxon>
        <taxon>Streptomycetaceae</taxon>
        <taxon>Streptomyces</taxon>
    </lineage>
</organism>
<evidence type="ECO:0000256" key="7">
    <source>
        <dbReference type="ARBA" id="ARBA00022958"/>
    </source>
</evidence>